<keyword evidence="3" id="KW-1185">Reference proteome</keyword>
<dbReference type="InterPro" id="IPR006680">
    <property type="entry name" value="Amidohydro-rel"/>
</dbReference>
<evidence type="ECO:0000313" key="2">
    <source>
        <dbReference type="EMBL" id="MDQ2067736.1"/>
    </source>
</evidence>
<evidence type="ECO:0000259" key="1">
    <source>
        <dbReference type="Pfam" id="PF04909"/>
    </source>
</evidence>
<dbReference type="RefSeq" id="WP_306681445.1">
    <property type="nucleotide sequence ID" value="NZ_JAVDBT010000016.1"/>
</dbReference>
<dbReference type="Gene3D" id="3.20.20.140">
    <property type="entry name" value="Metal-dependent hydrolases"/>
    <property type="match status" value="1"/>
</dbReference>
<dbReference type="EMBL" id="JAVDBT010000016">
    <property type="protein sequence ID" value="MDQ2067736.1"/>
    <property type="molecule type" value="Genomic_DNA"/>
</dbReference>
<accession>A0ABU0W146</accession>
<sequence length="144" mass="15720">MNCDPYALAEIIRQPAYIKTKVVLLHAGHPWSQSAASLTHALPNVWMDFSWTCPWVSLRMAETFKDVLGVANLDKLMLGSGGHDTPEMAWLCSSLAKGALAEVSDSFISRDVLSAAQCLNISKNLLADNALRLYARQMDGQKAG</sequence>
<protein>
    <submittedName>
        <fullName evidence="2">Amidohydrolase family protein</fullName>
    </submittedName>
</protein>
<dbReference type="Pfam" id="PF04909">
    <property type="entry name" value="Amidohydro_2"/>
    <property type="match status" value="1"/>
</dbReference>
<dbReference type="SUPFAM" id="SSF51556">
    <property type="entry name" value="Metallo-dependent hydrolases"/>
    <property type="match status" value="1"/>
</dbReference>
<dbReference type="PANTHER" id="PTHR43383">
    <property type="entry name" value="NODULIN 6"/>
    <property type="match status" value="1"/>
</dbReference>
<organism evidence="2 3">
    <name type="scientific">Pseudogemmobacter lacusdianii</name>
    <dbReference type="NCBI Taxonomy" id="3069608"/>
    <lineage>
        <taxon>Bacteria</taxon>
        <taxon>Pseudomonadati</taxon>
        <taxon>Pseudomonadota</taxon>
        <taxon>Alphaproteobacteria</taxon>
        <taxon>Rhodobacterales</taxon>
        <taxon>Paracoccaceae</taxon>
        <taxon>Pseudogemmobacter</taxon>
    </lineage>
</organism>
<name>A0ABU0W146_9RHOB</name>
<proteinExistence type="predicted"/>
<dbReference type="PANTHER" id="PTHR43383:SF2">
    <property type="entry name" value="AMIDOHYDROLASE 2 FAMILY PROTEIN"/>
    <property type="match status" value="1"/>
</dbReference>
<comment type="caution">
    <text evidence="2">The sequence shown here is derived from an EMBL/GenBank/DDBJ whole genome shotgun (WGS) entry which is preliminary data.</text>
</comment>
<feature type="domain" description="Amidohydrolase-related" evidence="1">
    <location>
        <begin position="19"/>
        <end position="81"/>
    </location>
</feature>
<gene>
    <name evidence="2" type="ORF">Q9295_15270</name>
</gene>
<reference evidence="2 3" key="1">
    <citation type="submission" date="2023-08" db="EMBL/GenBank/DDBJ databases">
        <title>Characterization of two Paracoccaceae strains isolated from Phycosphere and proposal of Xinfangfangia lacusdiani sp. nov.</title>
        <authorList>
            <person name="Deng Y."/>
            <person name="Zhang Y.Q."/>
        </authorList>
    </citation>
    <scope>NUCLEOTIDE SEQUENCE [LARGE SCALE GENOMIC DNA]</scope>
    <source>
        <strain evidence="2 3">CPCC 101601</strain>
    </source>
</reference>
<evidence type="ECO:0000313" key="3">
    <source>
        <dbReference type="Proteomes" id="UP001239680"/>
    </source>
</evidence>
<dbReference type="Proteomes" id="UP001239680">
    <property type="component" value="Unassembled WGS sequence"/>
</dbReference>
<dbReference type="InterPro" id="IPR032466">
    <property type="entry name" value="Metal_Hydrolase"/>
</dbReference>